<feature type="transmembrane region" description="Helical" evidence="7">
    <location>
        <begin position="94"/>
        <end position="111"/>
    </location>
</feature>
<evidence type="ECO:0000256" key="2">
    <source>
        <dbReference type="ARBA" id="ARBA00006143"/>
    </source>
</evidence>
<keyword evidence="10" id="KW-1185">Reference proteome</keyword>
<dbReference type="GO" id="GO:0017004">
    <property type="term" value="P:cytochrome complex assembly"/>
    <property type="evidence" value="ECO:0007669"/>
    <property type="project" value="UniProtKB-KW"/>
</dbReference>
<keyword evidence="5 7" id="KW-1133">Transmembrane helix</keyword>
<keyword evidence="6 7" id="KW-0472">Membrane</keyword>
<evidence type="ECO:0000259" key="8">
    <source>
        <dbReference type="Pfam" id="PF02683"/>
    </source>
</evidence>
<dbReference type="PANTHER" id="PTHR31272:SF4">
    <property type="entry name" value="CYTOCHROME C-TYPE BIOGENESIS PROTEIN HI_1454-RELATED"/>
    <property type="match status" value="1"/>
</dbReference>
<feature type="transmembrane region" description="Helical" evidence="7">
    <location>
        <begin position="210"/>
        <end position="236"/>
    </location>
</feature>
<organism evidence="9 10">
    <name type="scientific">Mesorhizobium delmotii</name>
    <dbReference type="NCBI Taxonomy" id="1631247"/>
    <lineage>
        <taxon>Bacteria</taxon>
        <taxon>Pseudomonadati</taxon>
        <taxon>Pseudomonadota</taxon>
        <taxon>Alphaproteobacteria</taxon>
        <taxon>Hyphomicrobiales</taxon>
        <taxon>Phyllobacteriaceae</taxon>
        <taxon>Mesorhizobium</taxon>
    </lineage>
</organism>
<evidence type="ECO:0000256" key="1">
    <source>
        <dbReference type="ARBA" id="ARBA00004141"/>
    </source>
</evidence>
<keyword evidence="3 7" id="KW-0812">Transmembrane</keyword>
<dbReference type="Proteomes" id="UP000245698">
    <property type="component" value="Unassembled WGS sequence"/>
</dbReference>
<evidence type="ECO:0000256" key="3">
    <source>
        <dbReference type="ARBA" id="ARBA00022692"/>
    </source>
</evidence>
<evidence type="ECO:0000313" key="9">
    <source>
        <dbReference type="EMBL" id="SJM33672.1"/>
    </source>
</evidence>
<dbReference type="AlphaFoldDB" id="A0A2P9AR87"/>
<dbReference type="InterPro" id="IPR051790">
    <property type="entry name" value="Cytochrome_c-biogenesis_DsbD"/>
</dbReference>
<dbReference type="Pfam" id="PF02683">
    <property type="entry name" value="DsbD_TM"/>
    <property type="match status" value="1"/>
</dbReference>
<evidence type="ECO:0000256" key="7">
    <source>
        <dbReference type="SAM" id="Phobius"/>
    </source>
</evidence>
<dbReference type="InterPro" id="IPR003834">
    <property type="entry name" value="Cyt_c_assmbl_TM_dom"/>
</dbReference>
<sequence>MLEISNIGVLTAFVAGILSFLSPCVLPLVPGYVSYVAGRKPAVVAADSAFAPSLPAVGLSLCFVLGFSTVFIALGASATALGQMLLSYRVELNLVGGAIVILFGLFLTGLLRSSWMMREMRFHSDMPGGHGASAYVLGLAFAFGWTPCIGPILGAILTVGAVSATVGQGIALLAIYSLGLGIPFLLAALFTDGLARRLKAMRRAGRMLQFAAGGIMVAMGLAMITGQLSVFSFWLLENFPIFTRIG</sequence>
<reference evidence="10" key="1">
    <citation type="submission" date="2016-12" db="EMBL/GenBank/DDBJ databases">
        <authorList>
            <person name="Brunel B."/>
        </authorList>
    </citation>
    <scope>NUCLEOTIDE SEQUENCE [LARGE SCALE GENOMIC DNA]</scope>
</reference>
<dbReference type="RefSeq" id="WP_123150364.1">
    <property type="nucleotide sequence ID" value="NZ_FUIG01000044.1"/>
</dbReference>
<name>A0A2P9AR87_9HYPH</name>
<gene>
    <name evidence="9" type="ORF">BQ8482_360073</name>
</gene>
<dbReference type="PANTHER" id="PTHR31272">
    <property type="entry name" value="CYTOCHROME C-TYPE BIOGENESIS PROTEIN HI_1454-RELATED"/>
    <property type="match status" value="1"/>
</dbReference>
<keyword evidence="4" id="KW-0201">Cytochrome c-type biogenesis</keyword>
<proteinExistence type="inferred from homology"/>
<feature type="transmembrane region" description="Helical" evidence="7">
    <location>
        <begin position="169"/>
        <end position="190"/>
    </location>
</feature>
<dbReference type="GO" id="GO:0016020">
    <property type="term" value="C:membrane"/>
    <property type="evidence" value="ECO:0007669"/>
    <property type="project" value="UniProtKB-SubCell"/>
</dbReference>
<protein>
    <submittedName>
        <fullName evidence="9">Cytochrome c biogenesis protein transmembrane region</fullName>
    </submittedName>
</protein>
<feature type="transmembrane region" description="Helical" evidence="7">
    <location>
        <begin position="132"/>
        <end position="157"/>
    </location>
</feature>
<evidence type="ECO:0000256" key="4">
    <source>
        <dbReference type="ARBA" id="ARBA00022748"/>
    </source>
</evidence>
<dbReference type="EMBL" id="FUIG01000044">
    <property type="protein sequence ID" value="SJM33672.1"/>
    <property type="molecule type" value="Genomic_DNA"/>
</dbReference>
<evidence type="ECO:0000313" key="10">
    <source>
        <dbReference type="Proteomes" id="UP000245698"/>
    </source>
</evidence>
<evidence type="ECO:0000256" key="5">
    <source>
        <dbReference type="ARBA" id="ARBA00022989"/>
    </source>
</evidence>
<accession>A0A2P9AR87</accession>
<comment type="subcellular location">
    <subcellularLocation>
        <location evidence="1">Membrane</location>
        <topology evidence="1">Multi-pass membrane protein</topology>
    </subcellularLocation>
</comment>
<feature type="domain" description="Cytochrome C biogenesis protein transmembrane" evidence="8">
    <location>
        <begin position="9"/>
        <end position="224"/>
    </location>
</feature>
<feature type="transmembrane region" description="Helical" evidence="7">
    <location>
        <begin position="12"/>
        <end position="37"/>
    </location>
</feature>
<evidence type="ECO:0000256" key="6">
    <source>
        <dbReference type="ARBA" id="ARBA00023136"/>
    </source>
</evidence>
<comment type="similarity">
    <text evidence="2">Belongs to the DsbD family.</text>
</comment>
<feature type="transmembrane region" description="Helical" evidence="7">
    <location>
        <begin position="49"/>
        <end position="74"/>
    </location>
</feature>